<accession>A0A1U7LNZ7</accession>
<name>A0A1U7LNZ7_NEOID</name>
<sequence>MSGQMKPKQNNTICEIRLKDRGNEMRGWYIVGVLGSRLSLLPEIEDESVEEVDSSWRISRFDVVPARAAIYALAHPGIMFEGRAVISAAGNLGRDSAMSYAAGGRDSLAPKVASISPSPLGSIELDGSGLGGALVDGQSQGLGPESHRKGMIIRLSGVDKETVLVGESAVQTSAVVCV</sequence>
<keyword evidence="2" id="KW-1185">Reference proteome</keyword>
<evidence type="ECO:0000313" key="2">
    <source>
        <dbReference type="Proteomes" id="UP000186594"/>
    </source>
</evidence>
<organism evidence="1 2">
    <name type="scientific">Neolecta irregularis (strain DAH-3)</name>
    <dbReference type="NCBI Taxonomy" id="1198029"/>
    <lineage>
        <taxon>Eukaryota</taxon>
        <taxon>Fungi</taxon>
        <taxon>Dikarya</taxon>
        <taxon>Ascomycota</taxon>
        <taxon>Taphrinomycotina</taxon>
        <taxon>Neolectales</taxon>
        <taxon>Neolectaceae</taxon>
        <taxon>Neolecta</taxon>
    </lineage>
</organism>
<dbReference type="EMBL" id="LXFE01000880">
    <property type="protein sequence ID" value="OLL24313.1"/>
    <property type="molecule type" value="Genomic_DNA"/>
</dbReference>
<gene>
    <name evidence="1" type="ORF">NEOLI_004013</name>
</gene>
<dbReference type="Proteomes" id="UP000186594">
    <property type="component" value="Unassembled WGS sequence"/>
</dbReference>
<reference evidence="1 2" key="1">
    <citation type="submission" date="2016-04" db="EMBL/GenBank/DDBJ databases">
        <title>Evolutionary innovation and constraint leading to complex multicellularity in the Ascomycota.</title>
        <authorList>
            <person name="Cisse O."/>
            <person name="Nguyen A."/>
            <person name="Hewitt D.A."/>
            <person name="Jedd G."/>
            <person name="Stajich J.E."/>
        </authorList>
    </citation>
    <scope>NUCLEOTIDE SEQUENCE [LARGE SCALE GENOMIC DNA]</scope>
    <source>
        <strain evidence="1 2">DAH-3</strain>
    </source>
</reference>
<comment type="caution">
    <text evidence="1">The sequence shown here is derived from an EMBL/GenBank/DDBJ whole genome shotgun (WGS) entry which is preliminary data.</text>
</comment>
<protein>
    <submittedName>
        <fullName evidence="1">Uncharacterized protein</fullName>
    </submittedName>
</protein>
<dbReference type="AlphaFoldDB" id="A0A1U7LNZ7"/>
<proteinExistence type="predicted"/>
<evidence type="ECO:0000313" key="1">
    <source>
        <dbReference type="EMBL" id="OLL24313.1"/>
    </source>
</evidence>